<keyword evidence="3" id="KW-0408">Iron</keyword>
<dbReference type="PANTHER" id="PTHR30548:SF5">
    <property type="entry name" value="SUBUNIT OF OXYGEN-SENSITIVE 2-HYDROXYISOCAPROYL-COA DEHYDRATASE"/>
    <property type="match status" value="1"/>
</dbReference>
<feature type="non-terminal residue" evidence="5">
    <location>
        <position position="341"/>
    </location>
</feature>
<comment type="similarity">
    <text evidence="1">Belongs to the FldB/FldC dehydratase alpha/beta subunit family.</text>
</comment>
<dbReference type="Proteomes" id="UP000769766">
    <property type="component" value="Unassembled WGS sequence"/>
</dbReference>
<reference evidence="5" key="1">
    <citation type="submission" date="2020-07" db="EMBL/GenBank/DDBJ databases">
        <title>Huge and variable diversity of episymbiotic CPR bacteria and DPANN archaea in groundwater ecosystems.</title>
        <authorList>
            <person name="He C.Y."/>
            <person name="Keren R."/>
            <person name="Whittaker M."/>
            <person name="Farag I.F."/>
            <person name="Doudna J."/>
            <person name="Cate J.H.D."/>
            <person name="Banfield J.F."/>
        </authorList>
    </citation>
    <scope>NUCLEOTIDE SEQUENCE</scope>
    <source>
        <strain evidence="5">NC_groundwater_672_Ag_B-0.1um_62_36</strain>
    </source>
</reference>
<name>A0A932CLJ2_UNCTE</name>
<dbReference type="Pfam" id="PF06050">
    <property type="entry name" value="HGD-D"/>
    <property type="match status" value="1"/>
</dbReference>
<comment type="caution">
    <text evidence="5">The sequence shown here is derived from an EMBL/GenBank/DDBJ whole genome shotgun (WGS) entry which is preliminary data.</text>
</comment>
<accession>A0A932CLJ2</accession>
<evidence type="ECO:0000313" key="5">
    <source>
        <dbReference type="EMBL" id="MBI2875546.1"/>
    </source>
</evidence>
<keyword evidence="4" id="KW-0411">Iron-sulfur</keyword>
<evidence type="ECO:0000256" key="4">
    <source>
        <dbReference type="ARBA" id="ARBA00023014"/>
    </source>
</evidence>
<keyword evidence="2" id="KW-0479">Metal-binding</keyword>
<dbReference type="InterPro" id="IPR010327">
    <property type="entry name" value="FldB/FldC_alpha/beta"/>
</dbReference>
<evidence type="ECO:0000256" key="1">
    <source>
        <dbReference type="ARBA" id="ARBA00005806"/>
    </source>
</evidence>
<dbReference type="AlphaFoldDB" id="A0A932CLJ2"/>
<dbReference type="EMBL" id="JACPRF010000044">
    <property type="protein sequence ID" value="MBI2875546.1"/>
    <property type="molecule type" value="Genomic_DNA"/>
</dbReference>
<evidence type="ECO:0000313" key="6">
    <source>
        <dbReference type="Proteomes" id="UP000769766"/>
    </source>
</evidence>
<organism evidence="5 6">
    <name type="scientific">Tectimicrobiota bacterium</name>
    <dbReference type="NCBI Taxonomy" id="2528274"/>
    <lineage>
        <taxon>Bacteria</taxon>
        <taxon>Pseudomonadati</taxon>
        <taxon>Nitrospinota/Tectimicrobiota group</taxon>
        <taxon>Candidatus Tectimicrobiota</taxon>
    </lineage>
</organism>
<protein>
    <submittedName>
        <fullName evidence="5">2-hydroxyacyl-CoA dehydratase</fullName>
    </submittedName>
</protein>
<dbReference type="Gene3D" id="1.20.1270.370">
    <property type="match status" value="1"/>
</dbReference>
<evidence type="ECO:0000256" key="2">
    <source>
        <dbReference type="ARBA" id="ARBA00022723"/>
    </source>
</evidence>
<dbReference type="Gene3D" id="3.40.50.11890">
    <property type="match status" value="1"/>
</dbReference>
<dbReference type="Gene3D" id="3.40.50.11900">
    <property type="match status" value="1"/>
</dbReference>
<evidence type="ECO:0000256" key="3">
    <source>
        <dbReference type="ARBA" id="ARBA00023004"/>
    </source>
</evidence>
<gene>
    <name evidence="5" type="ORF">HYY20_01545</name>
</gene>
<dbReference type="GO" id="GO:0046872">
    <property type="term" value="F:metal ion binding"/>
    <property type="evidence" value="ECO:0007669"/>
    <property type="project" value="UniProtKB-KW"/>
</dbReference>
<dbReference type="GO" id="GO:0051536">
    <property type="term" value="F:iron-sulfur cluster binding"/>
    <property type="evidence" value="ECO:0007669"/>
    <property type="project" value="UniProtKB-KW"/>
</dbReference>
<dbReference type="PANTHER" id="PTHR30548">
    <property type="entry name" value="2-HYDROXYGLUTARYL-COA DEHYDRATASE, D-COMPONENT-RELATED"/>
    <property type="match status" value="1"/>
</dbReference>
<proteinExistence type="inferred from homology"/>
<sequence length="341" mass="39187">MKAEEILAEFRQIFENRHQRCQGLKDRENKRFIGWVCTYVPEEIIHAAGFVPVRVLGGTGDTPTADAHLYSNLCSFVRNALEEVFRNNYDYLEGMVAMNACDHIRRLYDVWSIYLKDKTPFTMVLSVPGKISENAVAVYTEELGVFKERLEVHFGVKITEEALRRSIALYNTTRSLLQEIYALRKSETPPLTGAEAMEIFLAGMVMPKEEYNEKLRQLLEALKSRSVSHAEDRIRLMVMGSELQDPNFIKVIEDLGGLVVNDDLCNGTRHFWGLVNPEGDPLAALAHRYVHKSPCPRIRPHDERVRRLKETIREYNVHGVIYEVMKFCDMHGAAYPIIKRA</sequence>